<dbReference type="Gene3D" id="3.40.50.1820">
    <property type="entry name" value="alpha/beta hydrolase"/>
    <property type="match status" value="1"/>
</dbReference>
<gene>
    <name evidence="2" type="ORF">OCS65_06835</name>
</gene>
<reference evidence="2" key="1">
    <citation type="submission" date="2022-09" db="EMBL/GenBank/DDBJ databases">
        <title>The genome sequence of Rhodococcus aetherivorans N1.</title>
        <authorList>
            <person name="Jiang W."/>
        </authorList>
    </citation>
    <scope>NUCLEOTIDE SEQUENCE</scope>
    <source>
        <strain evidence="2">N1</strain>
    </source>
</reference>
<name>A0AA46PI07_9NOCA</name>
<dbReference type="SUPFAM" id="SSF53474">
    <property type="entry name" value="alpha/beta-Hydrolases"/>
    <property type="match status" value="1"/>
</dbReference>
<evidence type="ECO:0000313" key="2">
    <source>
        <dbReference type="EMBL" id="UYF95472.1"/>
    </source>
</evidence>
<dbReference type="GeneID" id="83620118"/>
<protein>
    <submittedName>
        <fullName evidence="2">Alpha/beta fold hydrolase</fullName>
    </submittedName>
</protein>
<dbReference type="InterPro" id="IPR029058">
    <property type="entry name" value="AB_hydrolase_fold"/>
</dbReference>
<accession>A0AA46PI07</accession>
<dbReference type="PANTHER" id="PTHR43798">
    <property type="entry name" value="MONOACYLGLYCEROL LIPASE"/>
    <property type="match status" value="1"/>
</dbReference>
<dbReference type="GO" id="GO:0016787">
    <property type="term" value="F:hydrolase activity"/>
    <property type="evidence" value="ECO:0007669"/>
    <property type="project" value="UniProtKB-KW"/>
</dbReference>
<dbReference type="EMBL" id="CP106982">
    <property type="protein sequence ID" value="UYF95472.1"/>
    <property type="molecule type" value="Genomic_DNA"/>
</dbReference>
<dbReference type="Pfam" id="PF00561">
    <property type="entry name" value="Abhydrolase_1"/>
    <property type="match status" value="1"/>
</dbReference>
<dbReference type="RefSeq" id="WP_044476609.1">
    <property type="nucleotide sequence ID" value="NZ_CAVJ010000272.1"/>
</dbReference>
<evidence type="ECO:0000259" key="1">
    <source>
        <dbReference type="Pfam" id="PF00561"/>
    </source>
</evidence>
<proteinExistence type="predicted"/>
<organism evidence="2 3">
    <name type="scientific">Rhodococcus aetherivorans</name>
    <dbReference type="NCBI Taxonomy" id="191292"/>
    <lineage>
        <taxon>Bacteria</taxon>
        <taxon>Bacillati</taxon>
        <taxon>Actinomycetota</taxon>
        <taxon>Actinomycetes</taxon>
        <taxon>Mycobacteriales</taxon>
        <taxon>Nocardiaceae</taxon>
        <taxon>Rhodococcus</taxon>
    </lineage>
</organism>
<keyword evidence="2" id="KW-0378">Hydrolase</keyword>
<dbReference type="AlphaFoldDB" id="A0AA46PI07"/>
<sequence>MPRASTTEFAASTAGKQFLRAYDAVLAKWPADVGAVTVESEFGTTHINVCGREDAPPVLLLPGGGATSTVWFANAAALATRYRVLAVDPIGDVGRSVAHGKPMRSVDDLLSWLDGIAATLGLSSFRLAGHSYGAMIALAYALERPERISNMVLLDPNSCFAGMRAQYLARAIPLLLRPSDHRQRSFLAWETGGRPLDADWLNLAAQGAEHFPTAKLVVPKRPARPTLAGLAVDTTVILAAGSKIHDSARVAAAVAATSSRLRPVIVEGATHHTMPMVPAAEVNSTLLGALG</sequence>
<dbReference type="InterPro" id="IPR050266">
    <property type="entry name" value="AB_hydrolase_sf"/>
</dbReference>
<dbReference type="PANTHER" id="PTHR43798:SF33">
    <property type="entry name" value="HYDROLASE, PUTATIVE (AFU_ORTHOLOGUE AFUA_2G14860)-RELATED"/>
    <property type="match status" value="1"/>
</dbReference>
<dbReference type="GO" id="GO:0016020">
    <property type="term" value="C:membrane"/>
    <property type="evidence" value="ECO:0007669"/>
    <property type="project" value="TreeGrafter"/>
</dbReference>
<feature type="domain" description="AB hydrolase-1" evidence="1">
    <location>
        <begin position="56"/>
        <end position="167"/>
    </location>
</feature>
<dbReference type="InterPro" id="IPR000073">
    <property type="entry name" value="AB_hydrolase_1"/>
</dbReference>
<dbReference type="Proteomes" id="UP001163947">
    <property type="component" value="Chromosome"/>
</dbReference>
<dbReference type="PRINTS" id="PR00111">
    <property type="entry name" value="ABHYDROLASE"/>
</dbReference>
<evidence type="ECO:0000313" key="3">
    <source>
        <dbReference type="Proteomes" id="UP001163947"/>
    </source>
</evidence>